<evidence type="ECO:0000313" key="2">
    <source>
        <dbReference type="EMBL" id="RLV48947.1"/>
    </source>
</evidence>
<dbReference type="PROSITE" id="PS51257">
    <property type="entry name" value="PROKAR_LIPOPROTEIN"/>
    <property type="match status" value="1"/>
</dbReference>
<comment type="caution">
    <text evidence="2">The sequence shown here is derived from an EMBL/GenBank/DDBJ whole genome shotgun (WGS) entry which is preliminary data.</text>
</comment>
<keyword evidence="3" id="KW-1185">Reference proteome</keyword>
<dbReference type="SUPFAM" id="SSF51905">
    <property type="entry name" value="FAD/NAD(P)-binding domain"/>
    <property type="match status" value="1"/>
</dbReference>
<dbReference type="Proteomes" id="UP000281708">
    <property type="component" value="Unassembled WGS sequence"/>
</dbReference>
<evidence type="ECO:0000313" key="3">
    <source>
        <dbReference type="Proteomes" id="UP000281708"/>
    </source>
</evidence>
<name>A0A3L8P1W4_9ACTN</name>
<feature type="domain" description="Amine oxidase" evidence="1">
    <location>
        <begin position="12"/>
        <end position="286"/>
    </location>
</feature>
<dbReference type="InterPro" id="IPR002937">
    <property type="entry name" value="Amino_oxidase"/>
</dbReference>
<evidence type="ECO:0000259" key="1">
    <source>
        <dbReference type="Pfam" id="PF01593"/>
    </source>
</evidence>
<proteinExistence type="predicted"/>
<dbReference type="RefSeq" id="WP_121806051.1">
    <property type="nucleotide sequence ID" value="NZ_RDBE01000007.1"/>
</dbReference>
<organism evidence="2 3">
    <name type="scientific">Nocardioides mangrovicus</name>
    <dbReference type="NCBI Taxonomy" id="2478913"/>
    <lineage>
        <taxon>Bacteria</taxon>
        <taxon>Bacillati</taxon>
        <taxon>Actinomycetota</taxon>
        <taxon>Actinomycetes</taxon>
        <taxon>Propionibacteriales</taxon>
        <taxon>Nocardioidaceae</taxon>
        <taxon>Nocardioides</taxon>
    </lineage>
</organism>
<dbReference type="OrthoDB" id="9774675at2"/>
<dbReference type="EMBL" id="RDBE01000007">
    <property type="protein sequence ID" value="RLV48947.1"/>
    <property type="molecule type" value="Genomic_DNA"/>
</dbReference>
<reference evidence="2 3" key="1">
    <citation type="submission" date="2018-10" db="EMBL/GenBank/DDBJ databases">
        <title>Marmoricola sp. 4Q3S-7 whole genome shotgun sequence.</title>
        <authorList>
            <person name="Li F."/>
        </authorList>
    </citation>
    <scope>NUCLEOTIDE SEQUENCE [LARGE SCALE GENOMIC DNA]</scope>
    <source>
        <strain evidence="2 3">4Q3S-7</strain>
    </source>
</reference>
<dbReference type="AlphaFoldDB" id="A0A3L8P1W4"/>
<dbReference type="Pfam" id="PF01593">
    <property type="entry name" value="Amino_oxidase"/>
    <property type="match status" value="1"/>
</dbReference>
<sequence>MARVAVVGGGYAGMACAARLAKLGHEVTVHEAADRLGGALGTLEHDGYRWDTGPAHTLLPAVVRDLFRKTGRALEQELARLDVPDLEPAPPRRHVLSDGSVVDLPEGRAESLHALDAAYGTGAGAAWLRYTDEFNDAWADLRRDWFEQPWSPDHASARARQLLTSRYPLAKLVRTALPDDRLRELALGWTVLEGQDAARMPAWTGVRSYLEQKFGTWTLPGGMGRLAEVLAGRLATRGVAVHLGTTVLDLVVREDRVAAVRTAAGDEPCEVAVVATDPRRLPVLAPLVSRSTPTLPPAVCHLGLTEDAGLPFETVLHGDPHLVVRASGAAVTILGRGRGTEDLVEALAARGTDLRGRIEVRVDRSPRDLAAQWNGSPYGVAWQDPRTLARRGRYRLGTTTPLTGVHAAGAHGPLGAGLHHVGLSAALVAQAVGAAD</sequence>
<dbReference type="Gene3D" id="3.50.50.60">
    <property type="entry name" value="FAD/NAD(P)-binding domain"/>
    <property type="match status" value="2"/>
</dbReference>
<gene>
    <name evidence="2" type="ORF">D9V37_10155</name>
</gene>
<dbReference type="PANTHER" id="PTHR43734:SF1">
    <property type="entry name" value="PHYTOENE DESATURASE"/>
    <property type="match status" value="1"/>
</dbReference>
<protein>
    <submittedName>
        <fullName evidence="2">NAD(P)/FAD-dependent oxidoreductase</fullName>
    </submittedName>
</protein>
<dbReference type="PANTHER" id="PTHR43734">
    <property type="entry name" value="PHYTOENE DESATURASE"/>
    <property type="match status" value="1"/>
</dbReference>
<dbReference type="GO" id="GO:0016491">
    <property type="term" value="F:oxidoreductase activity"/>
    <property type="evidence" value="ECO:0007669"/>
    <property type="project" value="InterPro"/>
</dbReference>
<dbReference type="InterPro" id="IPR036188">
    <property type="entry name" value="FAD/NAD-bd_sf"/>
</dbReference>
<accession>A0A3L8P1W4</accession>
<dbReference type="PRINTS" id="PR00419">
    <property type="entry name" value="ADXRDTASE"/>
</dbReference>